<evidence type="ECO:0000256" key="1">
    <source>
        <dbReference type="SAM" id="MobiDB-lite"/>
    </source>
</evidence>
<evidence type="ECO:0000259" key="2">
    <source>
        <dbReference type="Pfam" id="PF05018"/>
    </source>
</evidence>
<proteinExistence type="predicted"/>
<feature type="compositionally biased region" description="Basic and acidic residues" evidence="1">
    <location>
        <begin position="492"/>
        <end position="518"/>
    </location>
</feature>
<organism evidence="3 4">
    <name type="scientific">Strongylocentrotus purpuratus</name>
    <name type="common">Purple sea urchin</name>
    <dbReference type="NCBI Taxonomy" id="7668"/>
    <lineage>
        <taxon>Eukaryota</taxon>
        <taxon>Metazoa</taxon>
        <taxon>Echinodermata</taxon>
        <taxon>Eleutherozoa</taxon>
        <taxon>Echinozoa</taxon>
        <taxon>Echinoidea</taxon>
        <taxon>Euechinoidea</taxon>
        <taxon>Echinacea</taxon>
        <taxon>Camarodonta</taxon>
        <taxon>Echinidea</taxon>
        <taxon>Strongylocentrotidae</taxon>
        <taxon>Strongylocentrotus</taxon>
    </lineage>
</organism>
<evidence type="ECO:0000313" key="4">
    <source>
        <dbReference type="Proteomes" id="UP000007110"/>
    </source>
</evidence>
<feature type="region of interest" description="Disordered" evidence="1">
    <location>
        <begin position="616"/>
        <end position="640"/>
    </location>
</feature>
<dbReference type="EnsemblMetazoa" id="XM_030972300">
    <property type="protein sequence ID" value="XP_030828160"/>
    <property type="gene ID" value="LOC100893930"/>
</dbReference>
<feature type="compositionally biased region" description="Low complexity" evidence="1">
    <location>
        <begin position="279"/>
        <end position="291"/>
    </location>
</feature>
<reference evidence="3" key="2">
    <citation type="submission" date="2021-01" db="UniProtKB">
        <authorList>
            <consortium name="EnsemblMetazoa"/>
        </authorList>
    </citation>
    <scope>IDENTIFICATION</scope>
</reference>
<sequence length="833" mass="91282">MFKNEFQGGPFVEVFSSQGKEPLSKWKLSGQTSIHKLFDKDCKSYIHTLEGASTTTKIQLPKDTKQALVLIQRYLVIQSFVPLGQDFSMELGVTDMGNNKRRLFFSTAQKETSATPLHAKVPLTIIKRAIWLNLTVDMVSLVGEMFRGQTFKSLDTIIISACCKLRKIFTLKDQPPDTTDDDESYDCTPSTNSAANISSVPKACQFTSDFPHHTQVLSMSKLRHAEFKLRGDGSRPSSSSEPDLNSSLRAKDDRPKHIAFGTKVYAPKTSSGRKGSGSSGSRTSRSSHSRSQASDDPPPSARGVAPSIGGGEVNKLVVHGHTRQQSDPGTELDNPDKVDKGTLAGSNTWSASVIREDPARHPHPPRENSGGKSRRVVKVRPTSGKKSDASESSDVDLTSARGKQNLNSRGNTSGASKSDSMAALSTGMQNMAMSSKLAGRGRPRLDSLSESDDHQEAVGDGRNGRNASGRSKIPRRKKKDRSNGSSKMIGVSEKEEMIGSDNFDSRTPRLRDDKDAREVSSVRSVEGRVIKNGADVNVKFGESDSGVAFSVETSEPEGSHSVVSSSRTIMSDTKDKPAALYTFMSPPHTVPVRAPDYSRQLDPSKLQMKMQAIVDSSTPTSFGDNKNQDNFDSVNQSSRELISPETDFLRHAQLNDDSDLEDDWPGNGRLKVQRTIERSRSRSPKNRAGDKNGDENGDLTLEGSRPNQQQQPAMSLSPTLRRSKLAALAHSQGGASQHPPRASVSRMSIRSKHLKEIPKDDPRVSEDYDWRKYQSNNSSLASSMEANMLASLKRQQLEELYEDRNEGAANNSLRFTTMVMMIRVAPVTIPILP</sequence>
<name>A0A7M7MXW2_STRPU</name>
<dbReference type="InterPro" id="IPR040441">
    <property type="entry name" value="CFA20/CFAP20DC"/>
</dbReference>
<dbReference type="GeneID" id="100893930"/>
<feature type="compositionally biased region" description="Basic and acidic residues" evidence="1">
    <location>
        <begin position="354"/>
        <end position="366"/>
    </location>
</feature>
<keyword evidence="4" id="KW-1185">Reference proteome</keyword>
<feature type="region of interest" description="Disordered" evidence="1">
    <location>
        <begin position="656"/>
        <end position="762"/>
    </location>
</feature>
<reference evidence="4" key="1">
    <citation type="submission" date="2015-02" db="EMBL/GenBank/DDBJ databases">
        <title>Genome sequencing for Strongylocentrotus purpuratus.</title>
        <authorList>
            <person name="Murali S."/>
            <person name="Liu Y."/>
            <person name="Vee V."/>
            <person name="English A."/>
            <person name="Wang M."/>
            <person name="Skinner E."/>
            <person name="Han Y."/>
            <person name="Muzny D.M."/>
            <person name="Worley K.C."/>
            <person name="Gibbs R.A."/>
        </authorList>
    </citation>
    <scope>NUCLEOTIDE SEQUENCE</scope>
</reference>
<dbReference type="PANTHER" id="PTHR12458">
    <property type="entry name" value="ORF PROTEIN"/>
    <property type="match status" value="1"/>
</dbReference>
<dbReference type="Proteomes" id="UP000007110">
    <property type="component" value="Unassembled WGS sequence"/>
</dbReference>
<feature type="compositionally biased region" description="Low complexity" evidence="1">
    <location>
        <begin position="234"/>
        <end position="247"/>
    </location>
</feature>
<dbReference type="InterPro" id="IPR007714">
    <property type="entry name" value="CFA20_dom"/>
</dbReference>
<accession>A0A7M7MXW2</accession>
<feature type="compositionally biased region" description="Polar residues" evidence="1">
    <location>
        <begin position="705"/>
        <end position="720"/>
    </location>
</feature>
<feature type="region of interest" description="Disordered" evidence="1">
    <location>
        <begin position="228"/>
        <end position="518"/>
    </location>
</feature>
<feature type="compositionally biased region" description="Polar residues" evidence="1">
    <location>
        <begin position="561"/>
        <end position="570"/>
    </location>
</feature>
<feature type="domain" description="CFA20" evidence="2">
    <location>
        <begin position="1"/>
        <end position="172"/>
    </location>
</feature>
<dbReference type="RefSeq" id="XP_030828160.1">
    <property type="nucleotide sequence ID" value="XM_030972300.1"/>
</dbReference>
<evidence type="ECO:0000313" key="3">
    <source>
        <dbReference type="EnsemblMetazoa" id="XP_030828160"/>
    </source>
</evidence>
<feature type="compositionally biased region" description="Basic and acidic residues" evidence="1">
    <location>
        <begin position="443"/>
        <end position="463"/>
    </location>
</feature>
<protein>
    <recommendedName>
        <fullName evidence="2">CFA20 domain-containing protein</fullName>
    </recommendedName>
</protein>
<feature type="region of interest" description="Disordered" evidence="1">
    <location>
        <begin position="549"/>
        <end position="570"/>
    </location>
</feature>
<feature type="compositionally biased region" description="Polar residues" evidence="1">
    <location>
        <begin position="390"/>
        <end position="419"/>
    </location>
</feature>
<dbReference type="Pfam" id="PF05018">
    <property type="entry name" value="CFA20_dom"/>
    <property type="match status" value="1"/>
</dbReference>
<dbReference type="AlphaFoldDB" id="A0A7M7MXW2"/>